<feature type="region of interest" description="Disordered" evidence="1">
    <location>
        <begin position="286"/>
        <end position="323"/>
    </location>
</feature>
<feature type="domain" description="CCHC-type" evidence="2">
    <location>
        <begin position="219"/>
        <end position="235"/>
    </location>
</feature>
<sequence length="394" mass="44562">MVINAKLTELETQMAILNLGKPKEMHKNAPHSSIKGHYSQHMDDETKGIIDPLLGAHNEQPDDQYSLQQGTRANILSQENALDLTPVLRIKYPEIKLPTFSGDNDSWEEFWDTYSLIVDKNPQLGDLEKILHLKDALRNQALDAVKSISKKAEYYKLLVDVLHKKFGNKKIDNISMGTLLDALEKAVSSRVIFERRVNSITRPQLRINTMQQRGPIPAQCLFCRRTNHNSRDCRTVANAADRRKALRGILACWKCFSTTHRSRECNSNNCRLCNGDHHISLCAMQPTAPQPPFNKQNTSSQAPSPFQRKEQQRSNYRNQQGHAAVMSTKETNTFEKDSHAIADQQNTVSTLSAQNEKEGHENSSQFVLMTAEPQVKSEATGADFLGHWCPVQPH</sequence>
<evidence type="ECO:0000313" key="4">
    <source>
        <dbReference type="Proteomes" id="UP000252519"/>
    </source>
</evidence>
<dbReference type="GO" id="GO:0019899">
    <property type="term" value="F:enzyme binding"/>
    <property type="evidence" value="ECO:0007669"/>
    <property type="project" value="UniProtKB-ARBA"/>
</dbReference>
<evidence type="ECO:0000256" key="1">
    <source>
        <dbReference type="SAM" id="MobiDB-lite"/>
    </source>
</evidence>
<dbReference type="OrthoDB" id="5862292at2759"/>
<reference evidence="3 4" key="1">
    <citation type="submission" date="2014-10" db="EMBL/GenBank/DDBJ databases">
        <title>Draft genome of the hookworm Ancylostoma caninum.</title>
        <authorList>
            <person name="Mitreva M."/>
        </authorList>
    </citation>
    <scope>NUCLEOTIDE SEQUENCE [LARGE SCALE GENOMIC DNA]</scope>
    <source>
        <strain evidence="3 4">Baltimore</strain>
    </source>
</reference>
<dbReference type="InterPro" id="IPR036875">
    <property type="entry name" value="Znf_CCHC_sf"/>
</dbReference>
<dbReference type="InterPro" id="IPR005312">
    <property type="entry name" value="DUF1759"/>
</dbReference>
<gene>
    <name evidence="3" type="ORF">ANCCAN_14532</name>
</gene>
<feature type="compositionally biased region" description="Polar residues" evidence="1">
    <location>
        <begin position="293"/>
        <end position="304"/>
    </location>
</feature>
<comment type="caution">
    <text evidence="3">The sequence shown here is derived from an EMBL/GenBank/DDBJ whole genome shotgun (WGS) entry which is preliminary data.</text>
</comment>
<proteinExistence type="predicted"/>
<dbReference type="GO" id="GO:0008270">
    <property type="term" value="F:zinc ion binding"/>
    <property type="evidence" value="ECO:0007669"/>
    <property type="project" value="InterPro"/>
</dbReference>
<dbReference type="AlphaFoldDB" id="A0A368G520"/>
<dbReference type="Proteomes" id="UP000252519">
    <property type="component" value="Unassembled WGS sequence"/>
</dbReference>
<dbReference type="GO" id="GO:0003676">
    <property type="term" value="F:nucleic acid binding"/>
    <property type="evidence" value="ECO:0007669"/>
    <property type="project" value="InterPro"/>
</dbReference>
<dbReference type="SUPFAM" id="SSF57756">
    <property type="entry name" value="Retrovirus zinc finger-like domains"/>
    <property type="match status" value="1"/>
</dbReference>
<dbReference type="SMART" id="SM00343">
    <property type="entry name" value="ZnF_C2HC"/>
    <property type="match status" value="2"/>
</dbReference>
<dbReference type="Gene3D" id="4.10.60.10">
    <property type="entry name" value="Zinc finger, CCHC-type"/>
    <property type="match status" value="1"/>
</dbReference>
<dbReference type="InterPro" id="IPR001878">
    <property type="entry name" value="Znf_CCHC"/>
</dbReference>
<dbReference type="GO" id="GO:0005737">
    <property type="term" value="C:cytoplasm"/>
    <property type="evidence" value="ECO:0007669"/>
    <property type="project" value="UniProtKB-ARBA"/>
</dbReference>
<protein>
    <submittedName>
        <fullName evidence="3">Zinc knuckle</fullName>
    </submittedName>
</protein>
<dbReference type="EMBL" id="JOJR01000333">
    <property type="protein sequence ID" value="RCN39531.1"/>
    <property type="molecule type" value="Genomic_DNA"/>
</dbReference>
<dbReference type="STRING" id="29170.A0A368G520"/>
<name>A0A368G520_ANCCA</name>
<dbReference type="PANTHER" id="PTHR22954">
    <property type="entry name" value="RETROVIRAL PROTEASE-RELATED"/>
    <property type="match status" value="1"/>
</dbReference>
<accession>A0A368G520</accession>
<organism evidence="3 4">
    <name type="scientific">Ancylostoma caninum</name>
    <name type="common">Dog hookworm</name>
    <dbReference type="NCBI Taxonomy" id="29170"/>
    <lineage>
        <taxon>Eukaryota</taxon>
        <taxon>Metazoa</taxon>
        <taxon>Ecdysozoa</taxon>
        <taxon>Nematoda</taxon>
        <taxon>Chromadorea</taxon>
        <taxon>Rhabditida</taxon>
        <taxon>Rhabditina</taxon>
        <taxon>Rhabditomorpha</taxon>
        <taxon>Strongyloidea</taxon>
        <taxon>Ancylostomatidae</taxon>
        <taxon>Ancylostomatinae</taxon>
        <taxon>Ancylostoma</taxon>
    </lineage>
</organism>
<feature type="domain" description="CCHC-type" evidence="2">
    <location>
        <begin position="251"/>
        <end position="267"/>
    </location>
</feature>
<dbReference type="Pfam" id="PF03564">
    <property type="entry name" value="DUF1759"/>
    <property type="match status" value="1"/>
</dbReference>
<keyword evidence="4" id="KW-1185">Reference proteome</keyword>
<evidence type="ECO:0000259" key="2">
    <source>
        <dbReference type="SMART" id="SM00343"/>
    </source>
</evidence>
<evidence type="ECO:0000313" key="3">
    <source>
        <dbReference type="EMBL" id="RCN39531.1"/>
    </source>
</evidence>
<dbReference type="PANTHER" id="PTHR22954:SF3">
    <property type="entry name" value="PROTEIN CBG08539"/>
    <property type="match status" value="1"/>
</dbReference>